<keyword evidence="3" id="KW-1185">Reference proteome</keyword>
<dbReference type="RefSeq" id="WP_151116926.1">
    <property type="nucleotide sequence ID" value="NZ_CP042582.1"/>
</dbReference>
<dbReference type="KEGG" id="hadh:FRZ61_18970"/>
<keyword evidence="1" id="KW-0732">Signal</keyword>
<protein>
    <submittedName>
        <fullName evidence="2">Uncharacterized protein</fullName>
    </submittedName>
</protein>
<dbReference type="Gene3D" id="2.40.360.20">
    <property type="match status" value="1"/>
</dbReference>
<name>A0A5J6MWH1_9PROT</name>
<dbReference type="EMBL" id="CP042582">
    <property type="protein sequence ID" value="QEX21968.1"/>
    <property type="molecule type" value="Genomic_DNA"/>
</dbReference>
<dbReference type="AlphaFoldDB" id="A0A5J6MWH1"/>
<sequence length="267" mass="28627">MSKRIGSKRIGDFVLPALLACSLLLSAGRMAIAADPGPAIPLPDADRAQIEKLLGKGVVGDPVPAPPLQMPTSYAPREGTVLTYLLRDAKGKSWSEAHRIASTTDSRFSPGFTYSIEKVKTEFMQAADGGLVIAAEEDLKEKVLTRFTPGQPLIVGGLKAGESRQVKVDVKVADLSDPTDITHTGSLDITYSYVGAYKVTVPAGSYEAALIRWDYQGKVGPASIKDTYYRLIAPGAGLIAMIEDVSISAMLVYNDDTKLAKQLERIE</sequence>
<feature type="chain" id="PRO_5023854332" evidence="1">
    <location>
        <begin position="34"/>
        <end position="267"/>
    </location>
</feature>
<proteinExistence type="predicted"/>
<dbReference type="Proteomes" id="UP000325797">
    <property type="component" value="Chromosome"/>
</dbReference>
<organism evidence="2 3">
    <name type="scientific">Hypericibacter adhaerens</name>
    <dbReference type="NCBI Taxonomy" id="2602016"/>
    <lineage>
        <taxon>Bacteria</taxon>
        <taxon>Pseudomonadati</taxon>
        <taxon>Pseudomonadota</taxon>
        <taxon>Alphaproteobacteria</taxon>
        <taxon>Rhodospirillales</taxon>
        <taxon>Dongiaceae</taxon>
        <taxon>Hypericibacter</taxon>
    </lineage>
</organism>
<evidence type="ECO:0000256" key="1">
    <source>
        <dbReference type="SAM" id="SignalP"/>
    </source>
</evidence>
<accession>A0A5J6MWH1</accession>
<evidence type="ECO:0000313" key="2">
    <source>
        <dbReference type="EMBL" id="QEX21968.1"/>
    </source>
</evidence>
<gene>
    <name evidence="2" type="ORF">FRZ61_18970</name>
</gene>
<reference evidence="2 3" key="1">
    <citation type="submission" date="2019-08" db="EMBL/GenBank/DDBJ databases">
        <title>Hyperibacter terrae gen. nov., sp. nov. and Hyperibacter viscosus sp. nov., two new members in the family Rhodospirillaceae isolated from the rhizosphere of Hypericum perforatum.</title>
        <authorList>
            <person name="Noviana Z."/>
        </authorList>
    </citation>
    <scope>NUCLEOTIDE SEQUENCE [LARGE SCALE GENOMIC DNA]</scope>
    <source>
        <strain evidence="2 3">R5959</strain>
    </source>
</reference>
<evidence type="ECO:0000313" key="3">
    <source>
        <dbReference type="Proteomes" id="UP000325797"/>
    </source>
</evidence>
<dbReference type="OrthoDB" id="8544485at2"/>
<feature type="signal peptide" evidence="1">
    <location>
        <begin position="1"/>
        <end position="33"/>
    </location>
</feature>